<dbReference type="BioCyc" id="IAGG583356:GHAH-1691-MONOMER"/>
<sequence>MAIDSPRKIIIILLIDAILWGIWFGSIWLYRTALASRVSPDYFDVNIVASLPMYSASLTYLVALFIPRSIRCKRLYLFKISISISRIIFLLTSLIIFFEVFSGKILVYVVSIGFSTANLISSIAGLSWADYIADNIPLNLRSRYIALDSIMGTIGMFIGNSIAGILLYTSNSVRQYGLLFTLASLLFLSDLPLMFRLGEIINRYNDDIDRRSAIELARDLATFCVVVTIIYLSINFASSIYVPYMLERWGADELWLALMNTASTIASFLTPWTWTIAIYRIGSINTAKIAILISIAANIVFPFMSRLDLQIVRSFIAGAGGIGLWLTLFSYLVKDVDRGVRIQQTSLLFLIQNIVPAISMTIGSYIASTLWPELAFYLSAIGVLSIVLIDKVRR</sequence>
<proteinExistence type="predicted"/>
<dbReference type="STRING" id="583356.Igag_1704"/>
<feature type="transmembrane region" description="Helical" evidence="1">
    <location>
        <begin position="76"/>
        <end position="99"/>
    </location>
</feature>
<dbReference type="InterPro" id="IPR036259">
    <property type="entry name" value="MFS_trans_sf"/>
</dbReference>
<keyword evidence="1" id="KW-0472">Membrane</keyword>
<feature type="transmembrane region" description="Helical" evidence="1">
    <location>
        <begin position="216"/>
        <end position="234"/>
    </location>
</feature>
<accession>E0SS44</accession>
<dbReference type="SUPFAM" id="SSF103473">
    <property type="entry name" value="MFS general substrate transporter"/>
    <property type="match status" value="1"/>
</dbReference>
<evidence type="ECO:0000256" key="1">
    <source>
        <dbReference type="SAM" id="Phobius"/>
    </source>
</evidence>
<feature type="transmembrane region" description="Helical" evidence="1">
    <location>
        <begin position="345"/>
        <end position="368"/>
    </location>
</feature>
<evidence type="ECO:0000313" key="2">
    <source>
        <dbReference type="EMBL" id="ADM28501.1"/>
    </source>
</evidence>
<dbReference type="HOGENOM" id="CLU_699444_0_0_2"/>
<dbReference type="Proteomes" id="UP000001304">
    <property type="component" value="Chromosome"/>
</dbReference>
<dbReference type="KEGG" id="iag:Igag_1704"/>
<organism evidence="2 3">
    <name type="scientific">Ignisphaera aggregans (strain DSM 17230 / JCM 13409 / AQ1.S1)</name>
    <dbReference type="NCBI Taxonomy" id="583356"/>
    <lineage>
        <taxon>Archaea</taxon>
        <taxon>Thermoproteota</taxon>
        <taxon>Thermoprotei</taxon>
        <taxon>Desulfurococcales</taxon>
        <taxon>Desulfurococcaceae</taxon>
        <taxon>Ignisphaera</taxon>
    </lineage>
</organism>
<dbReference type="PANTHER" id="PTHR23526:SF2">
    <property type="entry name" value="MAJOR FACILITATOR SUPERFAMILY (MFS) PROFILE DOMAIN-CONTAINING PROTEIN"/>
    <property type="match status" value="1"/>
</dbReference>
<feature type="transmembrane region" description="Helical" evidence="1">
    <location>
        <begin position="105"/>
        <end position="129"/>
    </location>
</feature>
<evidence type="ECO:0008006" key="4">
    <source>
        <dbReference type="Google" id="ProtNLM"/>
    </source>
</evidence>
<dbReference type="InterPro" id="IPR052528">
    <property type="entry name" value="Sugar_transport-like"/>
</dbReference>
<feature type="transmembrane region" description="Helical" evidence="1">
    <location>
        <begin position="176"/>
        <end position="195"/>
    </location>
</feature>
<dbReference type="EMBL" id="CP002098">
    <property type="protein sequence ID" value="ADM28501.1"/>
    <property type="molecule type" value="Genomic_DNA"/>
</dbReference>
<reference evidence="2 3" key="1">
    <citation type="journal article" date="2010" name="Stand. Genomic Sci.">
        <title>Complete genome sequence of Ignisphaera aggregans type strain (AQ1.S1).</title>
        <authorList>
            <person name="Goker M."/>
            <person name="Held B."/>
            <person name="Lapidus A."/>
            <person name="Nolan M."/>
            <person name="Spring S."/>
            <person name="Yasawong M."/>
            <person name="Lucas S."/>
            <person name="Glavina Del Rio T."/>
            <person name="Tice H."/>
            <person name="Cheng J.F."/>
            <person name="Goodwin L."/>
            <person name="Tapia R."/>
            <person name="Pitluck S."/>
            <person name="Liolios K."/>
            <person name="Ivanova N."/>
            <person name="Mavromatis K."/>
            <person name="Mikhailova N."/>
            <person name="Pati A."/>
            <person name="Chen A."/>
            <person name="Palaniappan K."/>
            <person name="Brambilla E."/>
            <person name="Land M."/>
            <person name="Hauser L."/>
            <person name="Chang Y.J."/>
            <person name="Jeffries C.D."/>
            <person name="Brettin T."/>
            <person name="Detter J.C."/>
            <person name="Han C."/>
            <person name="Rohde M."/>
            <person name="Sikorski J."/>
            <person name="Woyke T."/>
            <person name="Bristow J."/>
            <person name="Eisen J.A."/>
            <person name="Markowitz V."/>
            <person name="Hugenholtz P."/>
            <person name="Kyrpides N.C."/>
            <person name="Klenk H.P."/>
        </authorList>
    </citation>
    <scope>NUCLEOTIDE SEQUENCE [LARGE SCALE GENOMIC DNA]</scope>
    <source>
        <strain evidence="3">DSM 17230 / JCM 13409 / AQ1.S1</strain>
    </source>
</reference>
<keyword evidence="3" id="KW-1185">Reference proteome</keyword>
<protein>
    <recommendedName>
        <fullName evidence="4">MFS transporter</fullName>
    </recommendedName>
</protein>
<dbReference type="PANTHER" id="PTHR23526">
    <property type="entry name" value="INTEGRAL MEMBRANE TRANSPORT PROTEIN-RELATED"/>
    <property type="match status" value="1"/>
</dbReference>
<dbReference type="AlphaFoldDB" id="E0SS44"/>
<gene>
    <name evidence="2" type="ordered locus">Igag_1704</name>
</gene>
<name>E0SS44_IGNAA</name>
<keyword evidence="1" id="KW-0812">Transmembrane</keyword>
<feature type="transmembrane region" description="Helical" evidence="1">
    <location>
        <begin position="42"/>
        <end position="64"/>
    </location>
</feature>
<feature type="transmembrane region" description="Helical" evidence="1">
    <location>
        <begin position="286"/>
        <end position="305"/>
    </location>
</feature>
<keyword evidence="1" id="KW-1133">Transmembrane helix</keyword>
<feature type="transmembrane region" description="Helical" evidence="1">
    <location>
        <begin position="254"/>
        <end position="274"/>
    </location>
</feature>
<dbReference type="Gene3D" id="1.20.1250.20">
    <property type="entry name" value="MFS general substrate transporter like domains"/>
    <property type="match status" value="1"/>
</dbReference>
<feature type="transmembrane region" description="Helical" evidence="1">
    <location>
        <begin position="150"/>
        <end position="170"/>
    </location>
</feature>
<feature type="transmembrane region" description="Helical" evidence="1">
    <location>
        <begin position="9"/>
        <end position="30"/>
    </location>
</feature>
<feature type="transmembrane region" description="Helical" evidence="1">
    <location>
        <begin position="374"/>
        <end position="392"/>
    </location>
</feature>
<feature type="transmembrane region" description="Helical" evidence="1">
    <location>
        <begin position="311"/>
        <end position="333"/>
    </location>
</feature>
<evidence type="ECO:0000313" key="3">
    <source>
        <dbReference type="Proteomes" id="UP000001304"/>
    </source>
</evidence>